<dbReference type="KEGG" id="vch:VC_A0390"/>
<keyword evidence="2" id="KW-1185">Reference proteome</keyword>
<dbReference type="EnsemblBacteria" id="AAF96296">
    <property type="protein sequence ID" value="AAF96296"/>
    <property type="gene ID" value="VC_A0390"/>
</dbReference>
<accession>Q9KMG6</accession>
<evidence type="ECO:0000313" key="1">
    <source>
        <dbReference type="EMBL" id="AAF96296.1"/>
    </source>
</evidence>
<name>Q9KMG6_VIBCH</name>
<dbReference type="DNASU" id="2612456"/>
<sequence>MWFLISLAFRSVLSAIQYCSPLSNEAAMCLAL</sequence>
<dbReference type="PIR" id="C82467">
    <property type="entry name" value="C82467"/>
</dbReference>
<dbReference type="AlphaFoldDB" id="Q9KMG6"/>
<protein>
    <submittedName>
        <fullName evidence="1">Uncharacterized protein</fullName>
    </submittedName>
</protein>
<gene>
    <name evidence="1" type="ordered locus">VC_A0390</name>
</gene>
<dbReference type="HOGENOM" id="CLU_3391957_0_0_6"/>
<organism evidence="1 2">
    <name type="scientific">Vibrio cholerae serotype O1 (strain ATCC 39315 / El Tor Inaba N16961)</name>
    <dbReference type="NCBI Taxonomy" id="243277"/>
    <lineage>
        <taxon>Bacteria</taxon>
        <taxon>Pseudomonadati</taxon>
        <taxon>Pseudomonadota</taxon>
        <taxon>Gammaproteobacteria</taxon>
        <taxon>Vibrionales</taxon>
        <taxon>Vibrionaceae</taxon>
        <taxon>Vibrio</taxon>
    </lineage>
</organism>
<proteinExistence type="predicted"/>
<dbReference type="Proteomes" id="UP000000584">
    <property type="component" value="Chromosome II"/>
</dbReference>
<reference evidence="1 2" key="1">
    <citation type="journal article" date="2000" name="Nature">
        <title>DNA sequence of both chromosomes of the cholera pathogen Vibrio cholerae.</title>
        <authorList>
            <person name="Heidelberg J.F."/>
            <person name="Eisen J.A."/>
            <person name="Nelson W.C."/>
            <person name="Clayton R.A."/>
            <person name="Gwinn M.L."/>
            <person name="Dodson R.J."/>
            <person name="Haft D.H."/>
            <person name="Hickey E.K."/>
            <person name="Peterson J.D."/>
            <person name="Umayam L.A."/>
            <person name="Gill S.R."/>
            <person name="Nelson K.E."/>
            <person name="Read T.D."/>
            <person name="Tettelin H."/>
            <person name="Richardson D."/>
            <person name="Ermolaeva M.D."/>
            <person name="Vamathevan J."/>
            <person name="Bass S."/>
            <person name="Qin H."/>
            <person name="Dragoi I."/>
            <person name="Sellers P."/>
            <person name="McDonald L."/>
            <person name="Utterback T."/>
            <person name="Fleishmann R.D."/>
            <person name="Nierman W.C."/>
            <person name="White O."/>
            <person name="Salzberg S.L."/>
            <person name="Smith H.O."/>
            <person name="Colwell R.R."/>
            <person name="Mekalanos J.J."/>
            <person name="Venter J.C."/>
            <person name="Fraser C.M."/>
        </authorList>
    </citation>
    <scope>NUCLEOTIDE SEQUENCE [LARGE SCALE GENOMIC DNA]</scope>
    <source>
        <strain evidence="2">ATCC 39315 / El Tor Inaba N16961</strain>
    </source>
</reference>
<evidence type="ECO:0000313" key="2">
    <source>
        <dbReference type="Proteomes" id="UP000000584"/>
    </source>
</evidence>
<dbReference type="EMBL" id="AE003853">
    <property type="protein sequence ID" value="AAF96296.1"/>
    <property type="molecule type" value="Genomic_DNA"/>
</dbReference>